<dbReference type="SUPFAM" id="SSF57716">
    <property type="entry name" value="Glucocorticoid receptor-like (DNA-binding domain)"/>
    <property type="match status" value="1"/>
</dbReference>
<dbReference type="Pfam" id="PF07776">
    <property type="entry name" value="zf-AD"/>
    <property type="match status" value="1"/>
</dbReference>
<feature type="domain" description="C2H2-type" evidence="11">
    <location>
        <begin position="438"/>
        <end position="465"/>
    </location>
</feature>
<dbReference type="STRING" id="112268.A0A182VTN9"/>
<dbReference type="PROSITE" id="PS51915">
    <property type="entry name" value="ZAD"/>
    <property type="match status" value="1"/>
</dbReference>
<keyword evidence="7" id="KW-0539">Nucleus</keyword>
<feature type="region of interest" description="Disordered" evidence="10">
    <location>
        <begin position="191"/>
        <end position="222"/>
    </location>
</feature>
<keyword evidence="14" id="KW-1185">Reference proteome</keyword>
<evidence type="ECO:0000313" key="13">
    <source>
        <dbReference type="EnsemblMetazoa" id="AMIN001432-PA"/>
    </source>
</evidence>
<dbReference type="VEuPathDB" id="VectorBase:AMIN001432"/>
<dbReference type="FunFam" id="3.30.160.60:FF:000100">
    <property type="entry name" value="Zinc finger 45-like"/>
    <property type="match status" value="1"/>
</dbReference>
<dbReference type="Gene3D" id="3.30.160.60">
    <property type="entry name" value="Classic Zinc Finger"/>
    <property type="match status" value="5"/>
</dbReference>
<evidence type="ECO:0000256" key="2">
    <source>
        <dbReference type="ARBA" id="ARBA00022723"/>
    </source>
</evidence>
<feature type="domain" description="C2H2-type" evidence="11">
    <location>
        <begin position="466"/>
        <end position="494"/>
    </location>
</feature>
<evidence type="ECO:0000256" key="3">
    <source>
        <dbReference type="ARBA" id="ARBA00022737"/>
    </source>
</evidence>
<feature type="domain" description="C2H2-type" evidence="11">
    <location>
        <begin position="410"/>
        <end position="437"/>
    </location>
</feature>
<dbReference type="Pfam" id="PF00096">
    <property type="entry name" value="zf-C2H2"/>
    <property type="match status" value="4"/>
</dbReference>
<dbReference type="GO" id="GO:0000122">
    <property type="term" value="P:negative regulation of transcription by RNA polymerase II"/>
    <property type="evidence" value="ECO:0007669"/>
    <property type="project" value="UniProtKB-ARBA"/>
</dbReference>
<evidence type="ECO:0000256" key="10">
    <source>
        <dbReference type="SAM" id="MobiDB-lite"/>
    </source>
</evidence>
<dbReference type="SMART" id="SM00868">
    <property type="entry name" value="zf-AD"/>
    <property type="match status" value="1"/>
</dbReference>
<feature type="compositionally biased region" description="Basic residues" evidence="10">
    <location>
        <begin position="244"/>
        <end position="258"/>
    </location>
</feature>
<evidence type="ECO:0000259" key="12">
    <source>
        <dbReference type="PROSITE" id="PS51915"/>
    </source>
</evidence>
<proteinExistence type="predicted"/>
<protein>
    <recommendedName>
        <fullName evidence="15">Protein krueppel</fullName>
    </recommendedName>
</protein>
<dbReference type="Proteomes" id="UP000075920">
    <property type="component" value="Unassembled WGS sequence"/>
</dbReference>
<reference evidence="14" key="1">
    <citation type="submission" date="2013-03" db="EMBL/GenBank/DDBJ databases">
        <title>The Genome Sequence of Anopheles minimus MINIMUS1.</title>
        <authorList>
            <consortium name="The Broad Institute Genomics Platform"/>
            <person name="Neafsey D.E."/>
            <person name="Walton C."/>
            <person name="Walker B."/>
            <person name="Young S.K."/>
            <person name="Zeng Q."/>
            <person name="Gargeya S."/>
            <person name="Fitzgerald M."/>
            <person name="Haas B."/>
            <person name="Abouelleil A."/>
            <person name="Allen A.W."/>
            <person name="Alvarado L."/>
            <person name="Arachchi H.M."/>
            <person name="Berlin A.M."/>
            <person name="Chapman S.B."/>
            <person name="Gainer-Dewar J."/>
            <person name="Goldberg J."/>
            <person name="Griggs A."/>
            <person name="Gujja S."/>
            <person name="Hansen M."/>
            <person name="Howarth C."/>
            <person name="Imamovic A."/>
            <person name="Ireland A."/>
            <person name="Larimer J."/>
            <person name="McCowan C."/>
            <person name="Murphy C."/>
            <person name="Pearson M."/>
            <person name="Poon T.W."/>
            <person name="Priest M."/>
            <person name="Roberts A."/>
            <person name="Saif S."/>
            <person name="Shea T."/>
            <person name="Sisk P."/>
            <person name="Sykes S."/>
            <person name="Wortman J."/>
            <person name="Nusbaum C."/>
            <person name="Birren B."/>
        </authorList>
    </citation>
    <scope>NUCLEOTIDE SEQUENCE [LARGE SCALE GENOMIC DNA]</scope>
    <source>
        <strain evidence="14">MINIMUS1</strain>
    </source>
</reference>
<accession>A0A182VTN9</accession>
<evidence type="ECO:0000256" key="1">
    <source>
        <dbReference type="ARBA" id="ARBA00004123"/>
    </source>
</evidence>
<dbReference type="AlphaFoldDB" id="A0A182VTN9"/>
<evidence type="ECO:0000313" key="14">
    <source>
        <dbReference type="Proteomes" id="UP000075920"/>
    </source>
</evidence>
<dbReference type="PANTHER" id="PTHR23226">
    <property type="entry name" value="ZINC FINGER AND SCAN DOMAIN-CONTAINING"/>
    <property type="match status" value="1"/>
</dbReference>
<organism evidence="13 14">
    <name type="scientific">Anopheles minimus</name>
    <dbReference type="NCBI Taxonomy" id="112268"/>
    <lineage>
        <taxon>Eukaryota</taxon>
        <taxon>Metazoa</taxon>
        <taxon>Ecdysozoa</taxon>
        <taxon>Arthropoda</taxon>
        <taxon>Hexapoda</taxon>
        <taxon>Insecta</taxon>
        <taxon>Pterygota</taxon>
        <taxon>Neoptera</taxon>
        <taxon>Endopterygota</taxon>
        <taxon>Diptera</taxon>
        <taxon>Nematocera</taxon>
        <taxon>Culicoidea</taxon>
        <taxon>Culicidae</taxon>
        <taxon>Anophelinae</taxon>
        <taxon>Anopheles</taxon>
    </lineage>
</organism>
<dbReference type="FunFam" id="3.30.160.60:FF:000446">
    <property type="entry name" value="Zinc finger protein"/>
    <property type="match status" value="2"/>
</dbReference>
<dbReference type="PROSITE" id="PS50157">
    <property type="entry name" value="ZINC_FINGER_C2H2_2"/>
    <property type="match status" value="6"/>
</dbReference>
<evidence type="ECO:0000256" key="5">
    <source>
        <dbReference type="ARBA" id="ARBA00022833"/>
    </source>
</evidence>
<dbReference type="InterPro" id="IPR012934">
    <property type="entry name" value="Znf_AD"/>
</dbReference>
<keyword evidence="4 8" id="KW-0863">Zinc-finger</keyword>
<feature type="region of interest" description="Disordered" evidence="10">
    <location>
        <begin position="240"/>
        <end position="271"/>
    </location>
</feature>
<sequence length="654" mass="75653">MSADCSDANTNAKLLLYRDLFCRVCLKYCKGALIPIDAEIKKTTLLDMLIQLTTIEHEHNDGMPRFMCEQCVSKLTLAYSIREEFINQTELLLKLVVQKQLIKYYEQFPLEEKVSAGAKTKGAAKESPSSSGQNYARNELRACEKMIAKVVNPKRRGPATNPTAPQKPEQLIIPDDVAVVNSTGAIEVAEQTLNDTSATQEDTSFGDFTNAWDSSSTDTSLDEDDWSYSLNPLTPQKLAELKPVRFRRKYPNASRKRPKSDEDKQGKKIKQNQFSTTTCHICDTKHDTIEQRDDHFRHHIHMLPYECTECIADPPLEESPGKEQPTTGGYIVLRSVIQLNTHMMMHAMPHKCDHCYRRFTSTYLLNHHLWNYHEHSKEGLTCEWCGKRYYTRRPFQEHVRRHKHSTTERFKCDTCGRTFGSNALLRRHLMVHTGERNHKCTYCPRRFSRRCNLLDHLRLHTGERCHKCNVCSQTFNSKASLEKHQHNYHSESAVVPPKGDRNIYTLQSDGSRLYRCKTEGCAFTSVSSTVMTQHRQRHNKPFACEECGQRFVAPKYVRKHMNVMHSGKPRKPYQRSANAVKRVKEESIDEPNVELSADESFIQEVKMEEEMQVEDDPWPKVKDNIIRTEWNAGDLNVVREYVVEFVEDSKEIEI</sequence>
<dbReference type="EnsemblMetazoa" id="AMIN001432-RA">
    <property type="protein sequence ID" value="AMIN001432-PA"/>
    <property type="gene ID" value="AMIN001432"/>
</dbReference>
<feature type="binding site" evidence="9">
    <location>
        <position position="22"/>
    </location>
    <ligand>
        <name>Zn(2+)</name>
        <dbReference type="ChEBI" id="CHEBI:29105"/>
    </ligand>
</feature>
<dbReference type="InterPro" id="IPR036236">
    <property type="entry name" value="Znf_C2H2_sf"/>
</dbReference>
<dbReference type="GO" id="GO:0005634">
    <property type="term" value="C:nucleus"/>
    <property type="evidence" value="ECO:0007669"/>
    <property type="project" value="UniProtKB-SubCell"/>
</dbReference>
<evidence type="ECO:0000256" key="8">
    <source>
        <dbReference type="PROSITE-ProRule" id="PRU00042"/>
    </source>
</evidence>
<feature type="binding site" evidence="9">
    <location>
        <position position="68"/>
    </location>
    <ligand>
        <name>Zn(2+)</name>
        <dbReference type="ChEBI" id="CHEBI:29105"/>
    </ligand>
</feature>
<comment type="subcellular location">
    <subcellularLocation>
        <location evidence="1">Nucleus</location>
    </subcellularLocation>
</comment>
<evidence type="ECO:0000256" key="9">
    <source>
        <dbReference type="PROSITE-ProRule" id="PRU01263"/>
    </source>
</evidence>
<evidence type="ECO:0000256" key="4">
    <source>
        <dbReference type="ARBA" id="ARBA00022771"/>
    </source>
</evidence>
<dbReference type="PROSITE" id="PS00028">
    <property type="entry name" value="ZINC_FINGER_C2H2_1"/>
    <property type="match status" value="5"/>
</dbReference>
<evidence type="ECO:0000256" key="7">
    <source>
        <dbReference type="ARBA" id="ARBA00023242"/>
    </source>
</evidence>
<dbReference type="SMART" id="SM00355">
    <property type="entry name" value="ZnF_C2H2"/>
    <property type="match status" value="9"/>
</dbReference>
<dbReference type="Gene3D" id="3.40.1800.20">
    <property type="match status" value="1"/>
</dbReference>
<feature type="binding site" evidence="9">
    <location>
        <position position="25"/>
    </location>
    <ligand>
        <name>Zn(2+)</name>
        <dbReference type="ChEBI" id="CHEBI:29105"/>
    </ligand>
</feature>
<dbReference type="GO" id="GO:0008270">
    <property type="term" value="F:zinc ion binding"/>
    <property type="evidence" value="ECO:0007669"/>
    <property type="project" value="UniProtKB-UniRule"/>
</dbReference>
<keyword evidence="6" id="KW-0238">DNA-binding</keyword>
<feature type="binding site" evidence="9">
    <location>
        <position position="71"/>
    </location>
    <ligand>
        <name>Zn(2+)</name>
        <dbReference type="ChEBI" id="CHEBI:29105"/>
    </ligand>
</feature>
<evidence type="ECO:0000256" key="6">
    <source>
        <dbReference type="ARBA" id="ARBA00023125"/>
    </source>
</evidence>
<feature type="domain" description="C2H2-type" evidence="11">
    <location>
        <begin position="380"/>
        <end position="407"/>
    </location>
</feature>
<dbReference type="GO" id="GO:0003677">
    <property type="term" value="F:DNA binding"/>
    <property type="evidence" value="ECO:0007669"/>
    <property type="project" value="UniProtKB-KW"/>
</dbReference>
<feature type="domain" description="ZAD" evidence="12">
    <location>
        <begin position="20"/>
        <end position="95"/>
    </location>
</feature>
<feature type="compositionally biased region" description="Polar residues" evidence="10">
    <location>
        <begin position="191"/>
        <end position="207"/>
    </location>
</feature>
<evidence type="ECO:0008006" key="15">
    <source>
        <dbReference type="Google" id="ProtNLM"/>
    </source>
</evidence>
<evidence type="ECO:0000259" key="11">
    <source>
        <dbReference type="PROSITE" id="PS50157"/>
    </source>
</evidence>
<feature type="domain" description="C2H2-type" evidence="11">
    <location>
        <begin position="350"/>
        <end position="378"/>
    </location>
</feature>
<dbReference type="FunFam" id="3.30.160.60:FF:001465">
    <property type="entry name" value="Zinc finger protein 560"/>
    <property type="match status" value="1"/>
</dbReference>
<keyword evidence="5 9" id="KW-0862">Zinc</keyword>
<name>A0A182VTN9_9DIPT</name>
<dbReference type="InterPro" id="IPR013087">
    <property type="entry name" value="Znf_C2H2_type"/>
</dbReference>
<dbReference type="SUPFAM" id="SSF57667">
    <property type="entry name" value="beta-beta-alpha zinc fingers"/>
    <property type="match status" value="4"/>
</dbReference>
<feature type="domain" description="C2H2-type" evidence="11">
    <location>
        <begin position="542"/>
        <end position="570"/>
    </location>
</feature>
<reference evidence="13" key="2">
    <citation type="submission" date="2020-05" db="UniProtKB">
        <authorList>
            <consortium name="EnsemblMetazoa"/>
        </authorList>
    </citation>
    <scope>IDENTIFICATION</scope>
    <source>
        <strain evidence="13">MINIMUS1</strain>
    </source>
</reference>
<keyword evidence="3" id="KW-0677">Repeat</keyword>
<keyword evidence="2 9" id="KW-0479">Metal-binding</keyword>